<dbReference type="STRING" id="1517416.IDAT_08710"/>
<dbReference type="Proteomes" id="UP000053718">
    <property type="component" value="Unassembled WGS sequence"/>
</dbReference>
<sequence>MLPEDKMPEAEVTLRLAISLIESDHVVGDIQAAIDGAQVKTGSTIHFPIVEFLNAHGWESTEQREQWQAKYSNKKYSASIIIHSSSGEGDLVADLKSGQRLRVESKKGPLKRSKSSQEYPLIREAIGQLITVEHAEESDVLAVAVPKSEKFDALAEQWRIRPLMKSTGLHIITVGRDNSISGLSDVGI</sequence>
<dbReference type="OrthoDB" id="5917027at2"/>
<dbReference type="eggNOG" id="ENOG5032SVS">
    <property type="taxonomic scope" value="Bacteria"/>
</dbReference>
<keyword evidence="2" id="KW-1185">Reference proteome</keyword>
<organism evidence="1 2">
    <name type="scientific">Pseudidiomarina atlantica</name>
    <dbReference type="NCBI Taxonomy" id="1517416"/>
    <lineage>
        <taxon>Bacteria</taxon>
        <taxon>Pseudomonadati</taxon>
        <taxon>Pseudomonadota</taxon>
        <taxon>Gammaproteobacteria</taxon>
        <taxon>Alteromonadales</taxon>
        <taxon>Idiomarinaceae</taxon>
        <taxon>Pseudidiomarina</taxon>
    </lineage>
</organism>
<gene>
    <name evidence="1" type="ORF">IDAT_08710</name>
</gene>
<protein>
    <submittedName>
        <fullName evidence="1">Uncharacterized protein</fullName>
    </submittedName>
</protein>
<dbReference type="EMBL" id="JPIN01000008">
    <property type="protein sequence ID" value="KFZ28383.1"/>
    <property type="molecule type" value="Genomic_DNA"/>
</dbReference>
<dbReference type="AlphaFoldDB" id="A0A094L1A8"/>
<evidence type="ECO:0000313" key="2">
    <source>
        <dbReference type="Proteomes" id="UP000053718"/>
    </source>
</evidence>
<comment type="caution">
    <text evidence="1">The sequence shown here is derived from an EMBL/GenBank/DDBJ whole genome shotgun (WGS) entry which is preliminary data.</text>
</comment>
<name>A0A094L1A8_9GAMM</name>
<dbReference type="RefSeq" id="WP_034732845.1">
    <property type="nucleotide sequence ID" value="NZ_JPIN01000008.1"/>
</dbReference>
<reference evidence="1 2" key="1">
    <citation type="submission" date="2014-06" db="EMBL/GenBank/DDBJ databases">
        <title>Draft genome sequence of Idiomarina sp. MCCC 1A10513.</title>
        <authorList>
            <person name="Du J."/>
            <person name="Lai Q."/>
            <person name="Shao Z."/>
        </authorList>
    </citation>
    <scope>NUCLEOTIDE SEQUENCE [LARGE SCALE GENOMIC DNA]</scope>
    <source>
        <strain evidence="1 2">MCCC 1A10513</strain>
    </source>
</reference>
<evidence type="ECO:0000313" key="1">
    <source>
        <dbReference type="EMBL" id="KFZ28383.1"/>
    </source>
</evidence>
<proteinExistence type="predicted"/>
<accession>A0A094L1A8</accession>